<dbReference type="InterPro" id="IPR005586">
    <property type="entry name" value="ABC_trans_aux"/>
</dbReference>
<evidence type="ECO:0000313" key="4">
    <source>
        <dbReference type="Proteomes" id="UP001526446"/>
    </source>
</evidence>
<reference evidence="3 4" key="1">
    <citation type="submission" date="2022-11" db="EMBL/GenBank/DDBJ databases">
        <title>Genome sequencing of Acetobacter type strain.</title>
        <authorList>
            <person name="Heo J."/>
            <person name="Lee D."/>
            <person name="Han B.-H."/>
            <person name="Hong S.-B."/>
            <person name="Kwon S.-W."/>
        </authorList>
    </citation>
    <scope>NUCLEOTIDE SEQUENCE [LARGE SCALE GENOMIC DNA]</scope>
    <source>
        <strain evidence="3 4">KACC 21251</strain>
    </source>
</reference>
<name>A0ABT3Q8H4_9PROT</name>
<accession>A0ABT3Q8H4</accession>
<comment type="caution">
    <text evidence="3">The sequence shown here is derived from an EMBL/GenBank/DDBJ whole genome shotgun (WGS) entry which is preliminary data.</text>
</comment>
<evidence type="ECO:0000313" key="3">
    <source>
        <dbReference type="EMBL" id="MCX2561580.1"/>
    </source>
</evidence>
<dbReference type="SUPFAM" id="SSF159594">
    <property type="entry name" value="XCC0632-like"/>
    <property type="match status" value="1"/>
</dbReference>
<keyword evidence="1" id="KW-0732">Signal</keyword>
<gene>
    <name evidence="3" type="ORF">OQ252_09255</name>
</gene>
<organism evidence="3 4">
    <name type="scientific">Acetobacter farinalis</name>
    <dbReference type="NCBI Taxonomy" id="1260984"/>
    <lineage>
        <taxon>Bacteria</taxon>
        <taxon>Pseudomonadati</taxon>
        <taxon>Pseudomonadota</taxon>
        <taxon>Alphaproteobacteria</taxon>
        <taxon>Acetobacterales</taxon>
        <taxon>Acetobacteraceae</taxon>
        <taxon>Acetobacter</taxon>
    </lineage>
</organism>
<evidence type="ECO:0000256" key="1">
    <source>
        <dbReference type="SAM" id="SignalP"/>
    </source>
</evidence>
<protein>
    <submittedName>
        <fullName evidence="3">ABC-type transport auxiliary lipoprotein family protein</fullName>
    </submittedName>
</protein>
<dbReference type="Gene3D" id="3.40.50.10610">
    <property type="entry name" value="ABC-type transport auxiliary lipoprotein component"/>
    <property type="match status" value="1"/>
</dbReference>
<feature type="signal peptide" evidence="1">
    <location>
        <begin position="1"/>
        <end position="27"/>
    </location>
</feature>
<evidence type="ECO:0000259" key="2">
    <source>
        <dbReference type="Pfam" id="PF03886"/>
    </source>
</evidence>
<dbReference type="RefSeq" id="WP_242007290.1">
    <property type="nucleotide sequence ID" value="NZ_JAPIUX010000010.1"/>
</dbReference>
<dbReference type="EMBL" id="JAPIUX010000010">
    <property type="protein sequence ID" value="MCX2561580.1"/>
    <property type="molecule type" value="Genomic_DNA"/>
</dbReference>
<sequence>MMLTMMLPLRRLSCVTLLAGCALLASCASPPLRIYTLSMPSDQPMQPAPLSAHTPTIGISLTVLPDYLDSQDIVVRNGEVIVRSPNARWASRLSLGITDLITSQIAHQRPQDLVTDQPLAETPSLRVQVNIARLDVNASGSATLDANWAVLPLDPHKPLTQDRVHLSETGDVSTESGVVTLMRKLILTLADRVNQSIPAQY</sequence>
<keyword evidence="4" id="KW-1185">Reference proteome</keyword>
<keyword evidence="3" id="KW-0449">Lipoprotein</keyword>
<feature type="domain" description="ABC-type transport auxiliary lipoprotein component" evidence="2">
    <location>
        <begin position="35"/>
        <end position="193"/>
    </location>
</feature>
<dbReference type="Proteomes" id="UP001526446">
    <property type="component" value="Unassembled WGS sequence"/>
</dbReference>
<feature type="chain" id="PRO_5047530208" evidence="1">
    <location>
        <begin position="28"/>
        <end position="201"/>
    </location>
</feature>
<dbReference type="Pfam" id="PF03886">
    <property type="entry name" value="ABC_trans_aux"/>
    <property type="match status" value="1"/>
</dbReference>
<proteinExistence type="predicted"/>